<sequence>MIRHTVAFRLIHPAGSAEEAAFLQAAAELADIPGVQKFEVLREVSPKNDFAFGLSMEFDDQAAYDAYSFGPKHSAFVTERWQTEVADFLEVDYVPFTAS</sequence>
<keyword evidence="3" id="KW-1185">Reference proteome</keyword>
<dbReference type="Gene3D" id="3.30.70.100">
    <property type="match status" value="1"/>
</dbReference>
<name>A0ABP8AK01_9MICO</name>
<dbReference type="SMART" id="SM00886">
    <property type="entry name" value="Dabb"/>
    <property type="match status" value="1"/>
</dbReference>
<reference evidence="3" key="1">
    <citation type="journal article" date="2019" name="Int. J. Syst. Evol. Microbiol.">
        <title>The Global Catalogue of Microorganisms (GCM) 10K type strain sequencing project: providing services to taxonomists for standard genome sequencing and annotation.</title>
        <authorList>
            <consortium name="The Broad Institute Genomics Platform"/>
            <consortium name="The Broad Institute Genome Sequencing Center for Infectious Disease"/>
            <person name="Wu L."/>
            <person name="Ma J."/>
        </authorList>
    </citation>
    <scope>NUCLEOTIDE SEQUENCE [LARGE SCALE GENOMIC DNA]</scope>
    <source>
        <strain evidence="3">JCM 17593</strain>
    </source>
</reference>
<dbReference type="RefSeq" id="WP_344773842.1">
    <property type="nucleotide sequence ID" value="NZ_BAABBX010000005.1"/>
</dbReference>
<comment type="caution">
    <text evidence="2">The sequence shown here is derived from an EMBL/GenBank/DDBJ whole genome shotgun (WGS) entry which is preliminary data.</text>
</comment>
<dbReference type="PROSITE" id="PS51502">
    <property type="entry name" value="S_R_A_B_BARREL"/>
    <property type="match status" value="1"/>
</dbReference>
<dbReference type="Proteomes" id="UP001500213">
    <property type="component" value="Unassembled WGS sequence"/>
</dbReference>
<organism evidence="2 3">
    <name type="scientific">Gryllotalpicola kribbensis</name>
    <dbReference type="NCBI Taxonomy" id="993084"/>
    <lineage>
        <taxon>Bacteria</taxon>
        <taxon>Bacillati</taxon>
        <taxon>Actinomycetota</taxon>
        <taxon>Actinomycetes</taxon>
        <taxon>Micrococcales</taxon>
        <taxon>Microbacteriaceae</taxon>
        <taxon>Gryllotalpicola</taxon>
    </lineage>
</organism>
<evidence type="ECO:0000259" key="1">
    <source>
        <dbReference type="PROSITE" id="PS51502"/>
    </source>
</evidence>
<dbReference type="Pfam" id="PF07876">
    <property type="entry name" value="Dabb"/>
    <property type="match status" value="1"/>
</dbReference>
<evidence type="ECO:0000313" key="2">
    <source>
        <dbReference type="EMBL" id="GAA4185203.1"/>
    </source>
</evidence>
<feature type="domain" description="Stress-response A/B barrel" evidence="1">
    <location>
        <begin position="2"/>
        <end position="93"/>
    </location>
</feature>
<evidence type="ECO:0000313" key="3">
    <source>
        <dbReference type="Proteomes" id="UP001500213"/>
    </source>
</evidence>
<proteinExistence type="predicted"/>
<gene>
    <name evidence="2" type="ORF">GCM10022288_06890</name>
</gene>
<protein>
    <submittedName>
        <fullName evidence="2">Dabb family protein</fullName>
    </submittedName>
</protein>
<dbReference type="SUPFAM" id="SSF54909">
    <property type="entry name" value="Dimeric alpha+beta barrel"/>
    <property type="match status" value="1"/>
</dbReference>
<dbReference type="EMBL" id="BAABBX010000005">
    <property type="protein sequence ID" value="GAA4185203.1"/>
    <property type="molecule type" value="Genomic_DNA"/>
</dbReference>
<dbReference type="InterPro" id="IPR013097">
    <property type="entry name" value="Dabb"/>
</dbReference>
<dbReference type="InterPro" id="IPR011008">
    <property type="entry name" value="Dimeric_a/b-barrel"/>
</dbReference>
<accession>A0ABP8AK01</accession>